<dbReference type="GO" id="GO:0042744">
    <property type="term" value="P:hydrogen peroxide catabolic process"/>
    <property type="evidence" value="ECO:0007669"/>
    <property type="project" value="TreeGrafter"/>
</dbReference>
<protein>
    <submittedName>
        <fullName evidence="11">Hemoglobin subunit epsilon 1</fullName>
    </submittedName>
</protein>
<dbReference type="GO" id="GO:0046872">
    <property type="term" value="F:metal ion binding"/>
    <property type="evidence" value="ECO:0007669"/>
    <property type="project" value="UniProtKB-KW"/>
</dbReference>
<keyword evidence="6 9" id="KW-0561">Oxygen transport</keyword>
<evidence type="ECO:0000256" key="5">
    <source>
        <dbReference type="ARBA" id="ARBA00022617"/>
    </source>
</evidence>
<dbReference type="Pfam" id="PF00042">
    <property type="entry name" value="Globin"/>
    <property type="match status" value="1"/>
</dbReference>
<evidence type="ECO:0000256" key="9">
    <source>
        <dbReference type="RuleBase" id="RU000356"/>
    </source>
</evidence>
<dbReference type="STRING" id="8078.ENSFHEP00000001031"/>
<dbReference type="PROSITE" id="PS01033">
    <property type="entry name" value="GLOBIN"/>
    <property type="match status" value="1"/>
</dbReference>
<dbReference type="GO" id="GO:0031720">
    <property type="term" value="F:haptoglobin binding"/>
    <property type="evidence" value="ECO:0007669"/>
    <property type="project" value="TreeGrafter"/>
</dbReference>
<dbReference type="Proteomes" id="UP000265000">
    <property type="component" value="Unplaced"/>
</dbReference>
<keyword evidence="7" id="KW-0479">Metal-binding</keyword>
<keyword evidence="4 9" id="KW-0813">Transport</keyword>
<reference evidence="11" key="2">
    <citation type="submission" date="2025-09" db="UniProtKB">
        <authorList>
            <consortium name="Ensembl"/>
        </authorList>
    </citation>
    <scope>IDENTIFICATION</scope>
</reference>
<dbReference type="GO" id="GO:0019825">
    <property type="term" value="F:oxygen binding"/>
    <property type="evidence" value="ECO:0007669"/>
    <property type="project" value="InterPro"/>
</dbReference>
<evidence type="ECO:0000259" key="10">
    <source>
        <dbReference type="PROSITE" id="PS01033"/>
    </source>
</evidence>
<dbReference type="InterPro" id="IPR002337">
    <property type="entry name" value="Hemoglobin_b"/>
</dbReference>
<dbReference type="PRINTS" id="PR00814">
    <property type="entry name" value="BETAHAEM"/>
</dbReference>
<evidence type="ECO:0000256" key="6">
    <source>
        <dbReference type="ARBA" id="ARBA00022621"/>
    </source>
</evidence>
<evidence type="ECO:0000313" key="11">
    <source>
        <dbReference type="Ensembl" id="ENSFHEP00000001031.1"/>
    </source>
</evidence>
<keyword evidence="8" id="KW-0408">Iron</keyword>
<proteinExistence type="inferred from homology"/>
<dbReference type="AlphaFoldDB" id="A0A3Q2NPW2"/>
<dbReference type="SUPFAM" id="SSF46458">
    <property type="entry name" value="Globin-like"/>
    <property type="match status" value="1"/>
</dbReference>
<name>A0A3Q2NPW2_FUNHE</name>
<dbReference type="GO" id="GO:0005344">
    <property type="term" value="F:oxygen carrier activity"/>
    <property type="evidence" value="ECO:0007669"/>
    <property type="project" value="UniProtKB-KW"/>
</dbReference>
<comment type="subunit">
    <text evidence="3">Heterotetramer of two alpha chains and two beta chains.</text>
</comment>
<dbReference type="GO" id="GO:0005833">
    <property type="term" value="C:hemoglobin complex"/>
    <property type="evidence" value="ECO:0007669"/>
    <property type="project" value="InterPro"/>
</dbReference>
<dbReference type="Ensembl" id="ENSFHET00000014548.1">
    <property type="protein sequence ID" value="ENSFHEP00000001031.1"/>
    <property type="gene ID" value="ENSFHEG00000001778.1"/>
</dbReference>
<evidence type="ECO:0000256" key="4">
    <source>
        <dbReference type="ARBA" id="ARBA00022448"/>
    </source>
</evidence>
<dbReference type="PANTHER" id="PTHR11442:SF102">
    <property type="entry name" value="HEMOGLOBIN SUBUNIT BETA-1-RELATED"/>
    <property type="match status" value="1"/>
</dbReference>
<dbReference type="GO" id="GO:0072562">
    <property type="term" value="C:blood microparticle"/>
    <property type="evidence" value="ECO:0007669"/>
    <property type="project" value="TreeGrafter"/>
</dbReference>
<evidence type="ECO:0000256" key="8">
    <source>
        <dbReference type="ARBA" id="ARBA00023004"/>
    </source>
</evidence>
<evidence type="ECO:0000256" key="7">
    <source>
        <dbReference type="ARBA" id="ARBA00022723"/>
    </source>
</evidence>
<dbReference type="GO" id="GO:0043177">
    <property type="term" value="F:organic acid binding"/>
    <property type="evidence" value="ECO:0007669"/>
    <property type="project" value="TreeGrafter"/>
</dbReference>
<accession>A0A3Q2NPW2</accession>
<feature type="domain" description="Globin" evidence="10">
    <location>
        <begin position="3"/>
        <end position="196"/>
    </location>
</feature>
<dbReference type="GeneTree" id="ENSGT00940000157809"/>
<dbReference type="Gene3D" id="1.10.490.10">
    <property type="entry name" value="Globins"/>
    <property type="match status" value="1"/>
</dbReference>
<evidence type="ECO:0000256" key="2">
    <source>
        <dbReference type="ARBA" id="ARBA00008705"/>
    </source>
</evidence>
<keyword evidence="5 9" id="KW-0349">Heme</keyword>
<dbReference type="PANTHER" id="PTHR11442">
    <property type="entry name" value="HEMOGLOBIN FAMILY MEMBER"/>
    <property type="match status" value="1"/>
</dbReference>
<dbReference type="InterPro" id="IPR009050">
    <property type="entry name" value="Globin-like_sf"/>
</dbReference>
<keyword evidence="12" id="KW-1185">Reference proteome</keyword>
<evidence type="ECO:0000313" key="12">
    <source>
        <dbReference type="Proteomes" id="UP000265000"/>
    </source>
</evidence>
<comment type="similarity">
    <text evidence="2 9">Belongs to the globin family.</text>
</comment>
<dbReference type="GO" id="GO:0004601">
    <property type="term" value="F:peroxidase activity"/>
    <property type="evidence" value="ECO:0007669"/>
    <property type="project" value="TreeGrafter"/>
</dbReference>
<organism evidence="11 12">
    <name type="scientific">Fundulus heteroclitus</name>
    <name type="common">Killifish</name>
    <name type="synonym">Mummichog</name>
    <dbReference type="NCBI Taxonomy" id="8078"/>
    <lineage>
        <taxon>Eukaryota</taxon>
        <taxon>Metazoa</taxon>
        <taxon>Chordata</taxon>
        <taxon>Craniata</taxon>
        <taxon>Vertebrata</taxon>
        <taxon>Euteleostomi</taxon>
        <taxon>Actinopterygii</taxon>
        <taxon>Neopterygii</taxon>
        <taxon>Teleostei</taxon>
        <taxon>Neoteleostei</taxon>
        <taxon>Acanthomorphata</taxon>
        <taxon>Ovalentaria</taxon>
        <taxon>Atherinomorphae</taxon>
        <taxon>Cyprinodontiformes</taxon>
        <taxon>Fundulidae</taxon>
        <taxon>Fundulus</taxon>
    </lineage>
</organism>
<sequence>MVEWTDAERNAIATLWSNIDVGEIGPQALARLLVVFPWTQRYFSTFGDLSTPAAIAANPKVAQHGKTVMGGLEIAVKNMDNIKAAYAKLSVMHSEKLHVDPDNFRVCHLSHQDPYAFLVCVHFNSVLILLNHFYRFLLNASQWVWLPSLAPASSPLVSRRLGRSSWLWWFPLWANSTTKRLKWQTTEEVQQLHKSS</sequence>
<dbReference type="InterPro" id="IPR012292">
    <property type="entry name" value="Globin/Proto"/>
</dbReference>
<dbReference type="GO" id="GO:0031838">
    <property type="term" value="C:haptoglobin-hemoglobin complex"/>
    <property type="evidence" value="ECO:0007669"/>
    <property type="project" value="TreeGrafter"/>
</dbReference>
<evidence type="ECO:0000256" key="1">
    <source>
        <dbReference type="ARBA" id="ARBA00002650"/>
    </source>
</evidence>
<comment type="function">
    <text evidence="1">Involved in oxygen transport from gills to the various peripheral tissues.</text>
</comment>
<dbReference type="GO" id="GO:0020037">
    <property type="term" value="F:heme binding"/>
    <property type="evidence" value="ECO:0007669"/>
    <property type="project" value="InterPro"/>
</dbReference>
<reference evidence="11" key="1">
    <citation type="submission" date="2025-08" db="UniProtKB">
        <authorList>
            <consortium name="Ensembl"/>
        </authorList>
    </citation>
    <scope>IDENTIFICATION</scope>
</reference>
<evidence type="ECO:0000256" key="3">
    <source>
        <dbReference type="ARBA" id="ARBA00011125"/>
    </source>
</evidence>
<dbReference type="InterPro" id="IPR000971">
    <property type="entry name" value="Globin"/>
</dbReference>
<dbReference type="InterPro" id="IPR050056">
    <property type="entry name" value="Hemoglobin_oxygen_transport"/>
</dbReference>